<keyword evidence="7 10" id="KW-0067">ATP-binding</keyword>
<dbReference type="InterPro" id="IPR029458">
    <property type="entry name" value="Ras-bd_By2"/>
</dbReference>
<dbReference type="GO" id="GO:0005524">
    <property type="term" value="F:ATP binding"/>
    <property type="evidence" value="ECO:0007669"/>
    <property type="project" value="UniProtKB-UniRule"/>
</dbReference>
<dbReference type="SUPFAM" id="SSF47769">
    <property type="entry name" value="SAM/Pointed domain"/>
    <property type="match status" value="1"/>
</dbReference>
<feature type="compositionally biased region" description="Basic and acidic residues" evidence="11">
    <location>
        <begin position="707"/>
        <end position="719"/>
    </location>
</feature>
<dbReference type="PROSITE" id="PS00107">
    <property type="entry name" value="PROTEIN_KINASE_ATP"/>
    <property type="match status" value="1"/>
</dbReference>
<dbReference type="InterPro" id="IPR001660">
    <property type="entry name" value="SAM"/>
</dbReference>
<evidence type="ECO:0000256" key="5">
    <source>
        <dbReference type="ARBA" id="ARBA00022741"/>
    </source>
</evidence>
<dbReference type="PROSITE" id="PS00108">
    <property type="entry name" value="PROTEIN_KINASE_ST"/>
    <property type="match status" value="1"/>
</dbReference>
<dbReference type="PROSITE" id="PS50011">
    <property type="entry name" value="PROTEIN_KINASE_DOM"/>
    <property type="match status" value="1"/>
</dbReference>
<organism evidence="14 15">
    <name type="scientific">Sungouiella intermedia</name>
    <dbReference type="NCBI Taxonomy" id="45354"/>
    <lineage>
        <taxon>Eukaryota</taxon>
        <taxon>Fungi</taxon>
        <taxon>Dikarya</taxon>
        <taxon>Ascomycota</taxon>
        <taxon>Saccharomycotina</taxon>
        <taxon>Pichiomycetes</taxon>
        <taxon>Metschnikowiaceae</taxon>
        <taxon>Sungouiella</taxon>
    </lineage>
</organism>
<dbReference type="Gene3D" id="1.10.510.10">
    <property type="entry name" value="Transferase(Phosphotransferase) domain 1"/>
    <property type="match status" value="1"/>
</dbReference>
<dbReference type="CDD" id="cd09534">
    <property type="entry name" value="SAM_Ste11_fungal"/>
    <property type="match status" value="1"/>
</dbReference>
<keyword evidence="3" id="KW-0723">Serine/threonine-protein kinase</keyword>
<dbReference type="Pfam" id="PF00536">
    <property type="entry name" value="SAM_1"/>
    <property type="match status" value="1"/>
</dbReference>
<dbReference type="Pfam" id="PF14847">
    <property type="entry name" value="Ras_bdg_2"/>
    <property type="match status" value="1"/>
</dbReference>
<feature type="region of interest" description="Disordered" evidence="11">
    <location>
        <begin position="687"/>
        <end position="719"/>
    </location>
</feature>
<feature type="binding site" evidence="10">
    <location>
        <position position="444"/>
    </location>
    <ligand>
        <name>ATP</name>
        <dbReference type="ChEBI" id="CHEBI:30616"/>
    </ligand>
</feature>
<comment type="catalytic activity">
    <reaction evidence="9">
        <text>L-seryl-[protein] + ATP = O-phospho-L-seryl-[protein] + ADP + H(+)</text>
        <dbReference type="Rhea" id="RHEA:17989"/>
        <dbReference type="Rhea" id="RHEA-COMP:9863"/>
        <dbReference type="Rhea" id="RHEA-COMP:11604"/>
        <dbReference type="ChEBI" id="CHEBI:15378"/>
        <dbReference type="ChEBI" id="CHEBI:29999"/>
        <dbReference type="ChEBI" id="CHEBI:30616"/>
        <dbReference type="ChEBI" id="CHEBI:83421"/>
        <dbReference type="ChEBI" id="CHEBI:456216"/>
        <dbReference type="EC" id="2.7.11.25"/>
    </reaction>
</comment>
<dbReference type="PANTHER" id="PTHR11584">
    <property type="entry name" value="SERINE/THREONINE PROTEIN KINASE"/>
    <property type="match status" value="1"/>
</dbReference>
<dbReference type="InterPro" id="IPR008271">
    <property type="entry name" value="Ser/Thr_kinase_AS"/>
</dbReference>
<evidence type="ECO:0000256" key="3">
    <source>
        <dbReference type="ARBA" id="ARBA00022527"/>
    </source>
</evidence>
<keyword evidence="4" id="KW-0808">Transferase</keyword>
<dbReference type="GO" id="GO:0004709">
    <property type="term" value="F:MAP kinase kinase kinase activity"/>
    <property type="evidence" value="ECO:0007669"/>
    <property type="project" value="UniProtKB-EC"/>
</dbReference>
<dbReference type="EC" id="2.7.11.25" evidence="2"/>
<dbReference type="Pfam" id="PF00069">
    <property type="entry name" value="Pkinase"/>
    <property type="match status" value="1"/>
</dbReference>
<dbReference type="InterPro" id="IPR017441">
    <property type="entry name" value="Protein_kinase_ATP_BS"/>
</dbReference>
<evidence type="ECO:0000259" key="12">
    <source>
        <dbReference type="PROSITE" id="PS50011"/>
    </source>
</evidence>
<feature type="domain" description="SAM" evidence="13">
    <location>
        <begin position="2"/>
        <end position="65"/>
    </location>
</feature>
<name>A0A1L0BM54_9ASCO</name>
<accession>A0A1L0BM54</accession>
<dbReference type="SMART" id="SM01304">
    <property type="entry name" value="Ras_bdg_2"/>
    <property type="match status" value="1"/>
</dbReference>
<dbReference type="EMBL" id="LT635765">
    <property type="protein sequence ID" value="SGZ51258.1"/>
    <property type="molecule type" value="Genomic_DNA"/>
</dbReference>
<comment type="similarity">
    <text evidence="1">Belongs to the protein kinase superfamily. STE Ser/Thr protein kinase family. MAP kinase kinase kinase subfamily.</text>
</comment>
<evidence type="ECO:0000256" key="4">
    <source>
        <dbReference type="ARBA" id="ARBA00022679"/>
    </source>
</evidence>
<dbReference type="InterPro" id="IPR013761">
    <property type="entry name" value="SAM/pointed_sf"/>
</dbReference>
<keyword evidence="5 10" id="KW-0547">Nucleotide-binding</keyword>
<dbReference type="InterPro" id="IPR011009">
    <property type="entry name" value="Kinase-like_dom_sf"/>
</dbReference>
<dbReference type="AlphaFoldDB" id="A0A1L0BM54"/>
<keyword evidence="6" id="KW-0418">Kinase</keyword>
<evidence type="ECO:0000256" key="10">
    <source>
        <dbReference type="PROSITE-ProRule" id="PRU10141"/>
    </source>
</evidence>
<evidence type="ECO:0000256" key="1">
    <source>
        <dbReference type="ARBA" id="ARBA00006529"/>
    </source>
</evidence>
<dbReference type="PROSITE" id="PS50105">
    <property type="entry name" value="SAM_DOMAIN"/>
    <property type="match status" value="1"/>
</dbReference>
<evidence type="ECO:0000256" key="9">
    <source>
        <dbReference type="ARBA" id="ARBA00048329"/>
    </source>
</evidence>
<dbReference type="Gene3D" id="3.10.20.90">
    <property type="entry name" value="Phosphatidylinositol 3-kinase Catalytic Subunit, Chain A, domain 1"/>
    <property type="match status" value="1"/>
</dbReference>
<dbReference type="PANTHER" id="PTHR11584:SF369">
    <property type="entry name" value="MITOGEN-ACTIVATED PROTEIN KINASE KINASE KINASE 19-RELATED"/>
    <property type="match status" value="1"/>
</dbReference>
<dbReference type="FunFam" id="1.10.510.10:FF:000334">
    <property type="entry name" value="Serine/threonine-protein kinase STE11"/>
    <property type="match status" value="1"/>
</dbReference>
<dbReference type="Proteomes" id="UP000182259">
    <property type="component" value="Chromosome II"/>
</dbReference>
<dbReference type="SMART" id="SM00454">
    <property type="entry name" value="SAM"/>
    <property type="match status" value="1"/>
</dbReference>
<gene>
    <name evidence="14" type="ORF">SAMEA4029009_CIC11G00000005114</name>
</gene>
<dbReference type="FunFam" id="3.30.200.20:FF:000387">
    <property type="entry name" value="Serine/threonine-protein kinase STE11"/>
    <property type="match status" value="1"/>
</dbReference>
<evidence type="ECO:0000259" key="13">
    <source>
        <dbReference type="PROSITE" id="PS50105"/>
    </source>
</evidence>
<evidence type="ECO:0000313" key="15">
    <source>
        <dbReference type="Proteomes" id="UP000182259"/>
    </source>
</evidence>
<proteinExistence type="inferred from homology"/>
<comment type="catalytic activity">
    <reaction evidence="8">
        <text>L-threonyl-[protein] + ATP = O-phospho-L-threonyl-[protein] + ADP + H(+)</text>
        <dbReference type="Rhea" id="RHEA:46608"/>
        <dbReference type="Rhea" id="RHEA-COMP:11060"/>
        <dbReference type="Rhea" id="RHEA-COMP:11605"/>
        <dbReference type="ChEBI" id="CHEBI:15378"/>
        <dbReference type="ChEBI" id="CHEBI:30013"/>
        <dbReference type="ChEBI" id="CHEBI:30616"/>
        <dbReference type="ChEBI" id="CHEBI:61977"/>
        <dbReference type="ChEBI" id="CHEBI:456216"/>
        <dbReference type="EC" id="2.7.11.25"/>
    </reaction>
</comment>
<dbReference type="SMART" id="SM00220">
    <property type="entry name" value="S_TKc"/>
    <property type="match status" value="1"/>
</dbReference>
<dbReference type="GO" id="GO:0030447">
    <property type="term" value="P:filamentous growth"/>
    <property type="evidence" value="ECO:0007669"/>
    <property type="project" value="UniProtKB-ARBA"/>
</dbReference>
<sequence>MTDYSDIHAWLAKSGCQLYLNRFVEHEITVDLLPELDTAALREIGIQKLGDRLRLELAIADLKQELLKEKYPIDQIRKAIDQHPEIVEVPADPMEQTIVLPPEPATSRIVTFILPDGSLKKVNVEGCFNAQLIKRKVLKKLGVKGRDHEYDTYIHTTSMGEARISCLYDVEFVTICFSPDRPEKHRIMLTPKNEQPSETAASQSLRILQRIAGRKPLPSSTQLRNFFGQRPPSELISSNLGQYFPETPLQDLEATIRNSVRHSMRILRRLNMPFGGLALSLGRPSGASMMSEERWFRLQRTIGDVMVHNVSLVDEAKNPGDGMLIYSKTSNPLASNGSVHEDGKLVLSQKTGLSSARHRLSVVTLFASPNNRYSRIELVSVDSEDEDEENDFLAHYGDETSDEEGNLNFSSGKKWVQGARIGAGSFGTVVLGMDPITGELMAVKQVPIPHGNTKQNELQRSMIDALHREMTLLKELNHENIVRYYGLSSQGNFLNIFLEYIPGGSVLLMLQLYGPFEEPLIRNFTRQVLVGLSYLHSVDIIHRDIKGANILIDIKGTAKISDFGISKKVELGEDGDEQKPNRRASLQGSVYWMAPEVVKQTTYTKKADIWSVGCLIVEMFTGRHPFPKFSQMQAIFKIGTHTLPDIPVGCTAEARDFLVKTFEFDYEKRPSAVELLSESFVTPLVMSGSQNDRDDTEGSTLNVSSPDLKREVEYLPREP</sequence>
<protein>
    <recommendedName>
        <fullName evidence="2">mitogen-activated protein kinase kinase kinase</fullName>
        <ecNumber evidence="2">2.7.11.25</ecNumber>
    </recommendedName>
</protein>
<evidence type="ECO:0000313" key="14">
    <source>
        <dbReference type="EMBL" id="SGZ51258.1"/>
    </source>
</evidence>
<evidence type="ECO:0000256" key="8">
    <source>
        <dbReference type="ARBA" id="ARBA00047559"/>
    </source>
</evidence>
<feature type="domain" description="Protein kinase" evidence="12">
    <location>
        <begin position="415"/>
        <end position="681"/>
    </location>
</feature>
<evidence type="ECO:0000256" key="2">
    <source>
        <dbReference type="ARBA" id="ARBA00012406"/>
    </source>
</evidence>
<evidence type="ECO:0000256" key="7">
    <source>
        <dbReference type="ARBA" id="ARBA00022840"/>
    </source>
</evidence>
<dbReference type="InterPro" id="IPR000719">
    <property type="entry name" value="Prot_kinase_dom"/>
</dbReference>
<evidence type="ECO:0000256" key="6">
    <source>
        <dbReference type="ARBA" id="ARBA00022777"/>
    </source>
</evidence>
<dbReference type="SUPFAM" id="SSF56112">
    <property type="entry name" value="Protein kinase-like (PK-like)"/>
    <property type="match status" value="1"/>
</dbReference>
<reference evidence="14 15" key="1">
    <citation type="submission" date="2016-10" db="EMBL/GenBank/DDBJ databases">
        <authorList>
            <person name="de Groot N.N."/>
        </authorList>
    </citation>
    <scope>NUCLEOTIDE SEQUENCE [LARGE SCALE GENOMIC DNA]</scope>
    <source>
        <strain evidence="14 15">PYCC 4715</strain>
    </source>
</reference>
<evidence type="ECO:0000256" key="11">
    <source>
        <dbReference type="SAM" id="MobiDB-lite"/>
    </source>
</evidence>
<dbReference type="Gene3D" id="1.10.150.50">
    <property type="entry name" value="Transcription Factor, Ets-1"/>
    <property type="match status" value="1"/>
</dbReference>